<dbReference type="Pfam" id="PF14200">
    <property type="entry name" value="RicinB_lectin_2"/>
    <property type="match status" value="1"/>
</dbReference>
<keyword evidence="1" id="KW-0732">Signal</keyword>
<feature type="signal peptide" evidence="1">
    <location>
        <begin position="1"/>
        <end position="17"/>
    </location>
</feature>
<comment type="caution">
    <text evidence="3">The sequence shown here is derived from an EMBL/GenBank/DDBJ whole genome shotgun (WGS) entry which is preliminary data.</text>
</comment>
<proteinExistence type="predicted"/>
<gene>
    <name evidence="3" type="ORF">GGX14DRAFT_581009</name>
</gene>
<sequence length="161" mass="17313">MYSPWYILLATASSATAAALSRRITYAFSVSDFQGHMLDLSDGGVENCTPVQSFTPANTTNQQWVLISSQDSRQLWEIHNVGSGTNMAHTTALLEKPGPAIHAQVVGGNQTTWWRMSCSSEGCRFSDADSSLALTAWPAAAGYPSSPVKTGFKSQALCITY</sequence>
<dbReference type="InterPro" id="IPR035992">
    <property type="entry name" value="Ricin_B-like_lectins"/>
</dbReference>
<organism evidence="3 4">
    <name type="scientific">Mycena pura</name>
    <dbReference type="NCBI Taxonomy" id="153505"/>
    <lineage>
        <taxon>Eukaryota</taxon>
        <taxon>Fungi</taxon>
        <taxon>Dikarya</taxon>
        <taxon>Basidiomycota</taxon>
        <taxon>Agaricomycotina</taxon>
        <taxon>Agaricomycetes</taxon>
        <taxon>Agaricomycetidae</taxon>
        <taxon>Agaricales</taxon>
        <taxon>Marasmiineae</taxon>
        <taxon>Mycenaceae</taxon>
        <taxon>Mycena</taxon>
    </lineage>
</organism>
<dbReference type="EMBL" id="JARJCW010000195">
    <property type="protein sequence ID" value="KAJ7187515.1"/>
    <property type="molecule type" value="Genomic_DNA"/>
</dbReference>
<reference evidence="3" key="1">
    <citation type="submission" date="2023-03" db="EMBL/GenBank/DDBJ databases">
        <title>Massive genome expansion in bonnet fungi (Mycena s.s.) driven by repeated elements and novel gene families across ecological guilds.</title>
        <authorList>
            <consortium name="Lawrence Berkeley National Laboratory"/>
            <person name="Harder C.B."/>
            <person name="Miyauchi S."/>
            <person name="Viragh M."/>
            <person name="Kuo A."/>
            <person name="Thoen E."/>
            <person name="Andreopoulos B."/>
            <person name="Lu D."/>
            <person name="Skrede I."/>
            <person name="Drula E."/>
            <person name="Henrissat B."/>
            <person name="Morin E."/>
            <person name="Kohler A."/>
            <person name="Barry K."/>
            <person name="LaButti K."/>
            <person name="Morin E."/>
            <person name="Salamov A."/>
            <person name="Lipzen A."/>
            <person name="Mereny Z."/>
            <person name="Hegedus B."/>
            <person name="Baldrian P."/>
            <person name="Stursova M."/>
            <person name="Weitz H."/>
            <person name="Taylor A."/>
            <person name="Grigoriev I.V."/>
            <person name="Nagy L.G."/>
            <person name="Martin F."/>
            <person name="Kauserud H."/>
        </authorList>
    </citation>
    <scope>NUCLEOTIDE SEQUENCE</scope>
    <source>
        <strain evidence="3">9144</strain>
    </source>
</reference>
<dbReference type="AlphaFoldDB" id="A0AAD6XVC3"/>
<evidence type="ECO:0000256" key="1">
    <source>
        <dbReference type="SAM" id="SignalP"/>
    </source>
</evidence>
<dbReference type="Gene3D" id="2.80.10.50">
    <property type="match status" value="1"/>
</dbReference>
<name>A0AAD6XVC3_9AGAR</name>
<dbReference type="Proteomes" id="UP001219525">
    <property type="component" value="Unassembled WGS sequence"/>
</dbReference>
<feature type="domain" description="Ricin B lectin" evidence="2">
    <location>
        <begin position="60"/>
        <end position="137"/>
    </location>
</feature>
<dbReference type="SUPFAM" id="SSF50370">
    <property type="entry name" value="Ricin B-like lectins"/>
    <property type="match status" value="1"/>
</dbReference>
<evidence type="ECO:0000259" key="2">
    <source>
        <dbReference type="Pfam" id="PF14200"/>
    </source>
</evidence>
<protein>
    <recommendedName>
        <fullName evidence="2">Ricin B lectin domain-containing protein</fullName>
    </recommendedName>
</protein>
<accession>A0AAD6XVC3</accession>
<feature type="chain" id="PRO_5042144154" description="Ricin B lectin domain-containing protein" evidence="1">
    <location>
        <begin position="18"/>
        <end position="161"/>
    </location>
</feature>
<dbReference type="InterPro" id="IPR000772">
    <property type="entry name" value="Ricin_B_lectin"/>
</dbReference>
<keyword evidence="4" id="KW-1185">Reference proteome</keyword>
<evidence type="ECO:0000313" key="4">
    <source>
        <dbReference type="Proteomes" id="UP001219525"/>
    </source>
</evidence>
<evidence type="ECO:0000313" key="3">
    <source>
        <dbReference type="EMBL" id="KAJ7187515.1"/>
    </source>
</evidence>